<gene>
    <name evidence="9" type="ORF">EP073_03195</name>
</gene>
<dbReference type="AlphaFoldDB" id="A0A410JW45"/>
<reference evidence="9 10" key="1">
    <citation type="submission" date="2019-01" db="EMBL/GenBank/DDBJ databases">
        <title>Geovibrio thiophilus DSM 11263, complete genome.</title>
        <authorList>
            <person name="Spring S."/>
            <person name="Bunk B."/>
            <person name="Sproer C."/>
        </authorList>
    </citation>
    <scope>NUCLEOTIDE SEQUENCE [LARGE SCALE GENOMIC DNA]</scope>
    <source>
        <strain evidence="9 10">DSM 11263</strain>
    </source>
</reference>
<sequence length="421" mass="47171">MKLTAIAVTAALILTGLSASADTVDIDSLITKAFSGNTRLESMKYDVRASKSLESVAGSLPDPMVSLGYINEGTDRITIGDETAGMTRFTVMFSQMFPFPGKLKTQTEQAGFRTKTAEINRQNEKLSIIYNIKALYLDLYRIQESERLLDTKIGFLGLLESAAEARFRSAQGSSAEVLMFQREKYMAFEAKEMLEEQERMLKTSLAHITGQDSDVFGEFARLPELPLDKSISEIYILARNNSFTVKAMESEVREMEAEVRMKELEMYPDFTISAGYEPRFSEMDDVWTVGVSFNLPLYYKTKQKPAADSARAKKFKADTLLADMRHELRSMVTEFVASAEAAERIMEIYRGGVIERSRLLRDSALAGYRQGMMPASEVITAVSTSVDYEMKYLEQSALRQKKLSALNTLTGGTLYGTQIPE</sequence>
<dbReference type="Proteomes" id="UP000287502">
    <property type="component" value="Chromosome"/>
</dbReference>
<protein>
    <submittedName>
        <fullName evidence="9">TolC family protein</fullName>
    </submittedName>
</protein>
<comment type="similarity">
    <text evidence="2">Belongs to the outer membrane factor (OMF) (TC 1.B.17) family.</text>
</comment>
<evidence type="ECO:0000256" key="6">
    <source>
        <dbReference type="ARBA" id="ARBA00023136"/>
    </source>
</evidence>
<evidence type="ECO:0000313" key="10">
    <source>
        <dbReference type="Proteomes" id="UP000287502"/>
    </source>
</evidence>
<evidence type="ECO:0000256" key="5">
    <source>
        <dbReference type="ARBA" id="ARBA00022692"/>
    </source>
</evidence>
<evidence type="ECO:0000256" key="8">
    <source>
        <dbReference type="SAM" id="SignalP"/>
    </source>
</evidence>
<evidence type="ECO:0000256" key="1">
    <source>
        <dbReference type="ARBA" id="ARBA00004442"/>
    </source>
</evidence>
<dbReference type="OrthoDB" id="9769048at2"/>
<dbReference type="Pfam" id="PF02321">
    <property type="entry name" value="OEP"/>
    <property type="match status" value="1"/>
</dbReference>
<keyword evidence="8" id="KW-0732">Signal</keyword>
<dbReference type="KEGG" id="gtl:EP073_03195"/>
<dbReference type="EMBL" id="CP035108">
    <property type="protein sequence ID" value="QAR32440.1"/>
    <property type="molecule type" value="Genomic_DNA"/>
</dbReference>
<keyword evidence="10" id="KW-1185">Reference proteome</keyword>
<keyword evidence="6" id="KW-0472">Membrane</keyword>
<dbReference type="Gene3D" id="1.20.1600.10">
    <property type="entry name" value="Outer membrane efflux proteins (OEP)"/>
    <property type="match status" value="1"/>
</dbReference>
<keyword evidence="3" id="KW-0813">Transport</keyword>
<keyword evidence="7" id="KW-0998">Cell outer membrane</keyword>
<dbReference type="InterPro" id="IPR003423">
    <property type="entry name" value="OMP_efflux"/>
</dbReference>
<evidence type="ECO:0000256" key="2">
    <source>
        <dbReference type="ARBA" id="ARBA00007613"/>
    </source>
</evidence>
<feature type="signal peptide" evidence="8">
    <location>
        <begin position="1"/>
        <end position="21"/>
    </location>
</feature>
<organism evidence="9 10">
    <name type="scientific">Geovibrio thiophilus</name>
    <dbReference type="NCBI Taxonomy" id="139438"/>
    <lineage>
        <taxon>Bacteria</taxon>
        <taxon>Pseudomonadati</taxon>
        <taxon>Deferribacterota</taxon>
        <taxon>Deferribacteres</taxon>
        <taxon>Deferribacterales</taxon>
        <taxon>Geovibrionaceae</taxon>
        <taxon>Geovibrio</taxon>
    </lineage>
</organism>
<feature type="chain" id="PRO_5018971409" evidence="8">
    <location>
        <begin position="22"/>
        <end position="421"/>
    </location>
</feature>
<dbReference type="PANTHER" id="PTHR30026:SF20">
    <property type="entry name" value="OUTER MEMBRANE PROTEIN TOLC"/>
    <property type="match status" value="1"/>
</dbReference>
<name>A0A410JW45_9BACT</name>
<evidence type="ECO:0000256" key="3">
    <source>
        <dbReference type="ARBA" id="ARBA00022448"/>
    </source>
</evidence>
<dbReference type="GO" id="GO:1990281">
    <property type="term" value="C:efflux pump complex"/>
    <property type="evidence" value="ECO:0007669"/>
    <property type="project" value="TreeGrafter"/>
</dbReference>
<proteinExistence type="inferred from homology"/>
<comment type="subcellular location">
    <subcellularLocation>
        <location evidence="1">Cell outer membrane</location>
    </subcellularLocation>
</comment>
<evidence type="ECO:0000256" key="7">
    <source>
        <dbReference type="ARBA" id="ARBA00023237"/>
    </source>
</evidence>
<dbReference type="GO" id="GO:0015288">
    <property type="term" value="F:porin activity"/>
    <property type="evidence" value="ECO:0007669"/>
    <property type="project" value="TreeGrafter"/>
</dbReference>
<evidence type="ECO:0000313" key="9">
    <source>
        <dbReference type="EMBL" id="QAR32440.1"/>
    </source>
</evidence>
<accession>A0A410JW45</accession>
<keyword evidence="5" id="KW-0812">Transmembrane</keyword>
<keyword evidence="4" id="KW-1134">Transmembrane beta strand</keyword>
<dbReference type="SUPFAM" id="SSF56954">
    <property type="entry name" value="Outer membrane efflux proteins (OEP)"/>
    <property type="match status" value="1"/>
</dbReference>
<dbReference type="InterPro" id="IPR051906">
    <property type="entry name" value="TolC-like"/>
</dbReference>
<dbReference type="PANTHER" id="PTHR30026">
    <property type="entry name" value="OUTER MEMBRANE PROTEIN TOLC"/>
    <property type="match status" value="1"/>
</dbReference>
<dbReference type="GO" id="GO:0015562">
    <property type="term" value="F:efflux transmembrane transporter activity"/>
    <property type="evidence" value="ECO:0007669"/>
    <property type="project" value="InterPro"/>
</dbReference>
<dbReference type="RefSeq" id="WP_128465727.1">
    <property type="nucleotide sequence ID" value="NZ_CP035108.1"/>
</dbReference>
<evidence type="ECO:0000256" key="4">
    <source>
        <dbReference type="ARBA" id="ARBA00022452"/>
    </source>
</evidence>
<dbReference type="GO" id="GO:0009279">
    <property type="term" value="C:cell outer membrane"/>
    <property type="evidence" value="ECO:0007669"/>
    <property type="project" value="UniProtKB-SubCell"/>
</dbReference>